<organism evidence="2 3">
    <name type="scientific">Gigaspora rosea</name>
    <dbReference type="NCBI Taxonomy" id="44941"/>
    <lineage>
        <taxon>Eukaryota</taxon>
        <taxon>Fungi</taxon>
        <taxon>Fungi incertae sedis</taxon>
        <taxon>Mucoromycota</taxon>
        <taxon>Glomeromycotina</taxon>
        <taxon>Glomeromycetes</taxon>
        <taxon>Diversisporales</taxon>
        <taxon>Gigasporaceae</taxon>
        <taxon>Gigaspora</taxon>
    </lineage>
</organism>
<dbReference type="OrthoDB" id="5430411at2759"/>
<name>A0A397W3Q5_9GLOM</name>
<dbReference type="InterPro" id="IPR011705">
    <property type="entry name" value="BACK"/>
</dbReference>
<dbReference type="Pfam" id="PF07534">
    <property type="entry name" value="TLD"/>
    <property type="match status" value="1"/>
</dbReference>
<comment type="caution">
    <text evidence="2">The sequence shown here is derived from an EMBL/GenBank/DDBJ whole genome shotgun (WGS) entry which is preliminary data.</text>
</comment>
<sequence length="387" mass="44964">MLTAYEFLLEDLAKYLETHLIEAEAHWLRLNFTRIYRKSFQNNKLQKLQKWCNDIVAKYPDKIFESEDFASLQENALVSLISRDDLQMEEVNIWNRVIEWGIAQNPGLLSDPESWSHENFLTIKTTLKNCFPHIRYFQMSSDDIVNNVEPYQQILEKNLWKDIIKKFMTNQPISSKVLPPRIIFKPKLPTRVVELFSTVINEAHLAEIASWIDRKVNTYAVTNNPYDFKLLLRGTRDGFSSDSFWKLCDKETHLIVVIKVKGTDEILGGYNPVGWDKPIGNESFKNCKDSFIFSLKNGTIQNSILSHIKEPEKAINCDSDYGPIFGSYDLGMSNKSNLGGCWSCQKSYEKQIRDVSTFDNYGKSYFSVDEYEIFQISKKSQNFTIIN</sequence>
<dbReference type="AlphaFoldDB" id="A0A397W3Q5"/>
<dbReference type="PANTHER" id="PTHR45774:SF3">
    <property type="entry name" value="BTB (POZ) DOMAIN-CONTAINING 2B-RELATED"/>
    <property type="match status" value="1"/>
</dbReference>
<dbReference type="InterPro" id="IPR006571">
    <property type="entry name" value="TLDc_dom"/>
</dbReference>
<dbReference type="EMBL" id="QKWP01000053">
    <property type="protein sequence ID" value="RIB28858.1"/>
    <property type="molecule type" value="Genomic_DNA"/>
</dbReference>
<dbReference type="Gene3D" id="1.25.40.420">
    <property type="match status" value="1"/>
</dbReference>
<keyword evidence="3" id="KW-1185">Reference proteome</keyword>
<gene>
    <name evidence="2" type="ORF">C2G38_1335058</name>
</gene>
<feature type="domain" description="TLDc" evidence="1">
    <location>
        <begin position="198"/>
        <end position="377"/>
    </location>
</feature>
<protein>
    <recommendedName>
        <fullName evidence="1">TLDc domain-containing protein</fullName>
    </recommendedName>
</protein>
<accession>A0A397W3Q5</accession>
<dbReference type="Proteomes" id="UP000266673">
    <property type="component" value="Unassembled WGS sequence"/>
</dbReference>
<dbReference type="PANTHER" id="PTHR45774">
    <property type="entry name" value="BTB/POZ DOMAIN-CONTAINING"/>
    <property type="match status" value="1"/>
</dbReference>
<evidence type="ECO:0000313" key="3">
    <source>
        <dbReference type="Proteomes" id="UP000266673"/>
    </source>
</evidence>
<proteinExistence type="predicted"/>
<reference evidence="2 3" key="1">
    <citation type="submission" date="2018-06" db="EMBL/GenBank/DDBJ databases">
        <title>Comparative genomics reveals the genomic features of Rhizophagus irregularis, R. cerebriforme, R. diaphanum and Gigaspora rosea, and their symbiotic lifestyle signature.</title>
        <authorList>
            <person name="Morin E."/>
            <person name="San Clemente H."/>
            <person name="Chen E.C.H."/>
            <person name="De La Providencia I."/>
            <person name="Hainaut M."/>
            <person name="Kuo A."/>
            <person name="Kohler A."/>
            <person name="Murat C."/>
            <person name="Tang N."/>
            <person name="Roy S."/>
            <person name="Loubradou J."/>
            <person name="Henrissat B."/>
            <person name="Grigoriev I.V."/>
            <person name="Corradi N."/>
            <person name="Roux C."/>
            <person name="Martin F.M."/>
        </authorList>
    </citation>
    <scope>NUCLEOTIDE SEQUENCE [LARGE SCALE GENOMIC DNA]</scope>
    <source>
        <strain evidence="2 3">DAOM 194757</strain>
    </source>
</reference>
<dbReference type="Pfam" id="PF07707">
    <property type="entry name" value="BACK"/>
    <property type="match status" value="1"/>
</dbReference>
<evidence type="ECO:0000313" key="2">
    <source>
        <dbReference type="EMBL" id="RIB28858.1"/>
    </source>
</evidence>
<evidence type="ECO:0000259" key="1">
    <source>
        <dbReference type="PROSITE" id="PS51886"/>
    </source>
</evidence>
<dbReference type="PROSITE" id="PS51886">
    <property type="entry name" value="TLDC"/>
    <property type="match status" value="1"/>
</dbReference>